<evidence type="ECO:0000256" key="2">
    <source>
        <dbReference type="ARBA" id="ARBA00005073"/>
    </source>
</evidence>
<feature type="transmembrane region" description="Helical" evidence="14">
    <location>
        <begin position="48"/>
        <end position="69"/>
    </location>
</feature>
<feature type="transmembrane region" description="Helical" evidence="14">
    <location>
        <begin position="81"/>
        <end position="99"/>
    </location>
</feature>
<keyword evidence="8 14" id="KW-0479">Metal-binding</keyword>
<evidence type="ECO:0000256" key="9">
    <source>
        <dbReference type="ARBA" id="ARBA00022989"/>
    </source>
</evidence>
<dbReference type="GO" id="GO:0046872">
    <property type="term" value="F:metal ion binding"/>
    <property type="evidence" value="ECO:0007669"/>
    <property type="project" value="UniProtKB-UniRule"/>
</dbReference>
<keyword evidence="5 14" id="KW-1003">Cell membrane</keyword>
<keyword evidence="11 14" id="KW-0408">Iron</keyword>
<evidence type="ECO:0000313" key="17">
    <source>
        <dbReference type="Proteomes" id="UP000092952"/>
    </source>
</evidence>
<keyword evidence="6 14" id="KW-0349">Heme</keyword>
<dbReference type="EC" id="1.3.99.-" evidence="14 15"/>
<dbReference type="OrthoDB" id="9800824at2"/>
<dbReference type="PANTHER" id="PTHR40255">
    <property type="entry name" value="UPF0093 MEMBRANE PROTEIN SLR1790"/>
    <property type="match status" value="1"/>
</dbReference>
<dbReference type="GO" id="GO:0005886">
    <property type="term" value="C:plasma membrane"/>
    <property type="evidence" value="ECO:0007669"/>
    <property type="project" value="UniProtKB-SubCell"/>
</dbReference>
<feature type="binding site" description="axial binding residue" evidence="14">
    <location>
        <position position="8"/>
    </location>
    <ligand>
        <name>heme</name>
        <dbReference type="ChEBI" id="CHEBI:30413"/>
    </ligand>
    <ligandPart>
        <name>Fe</name>
        <dbReference type="ChEBI" id="CHEBI:18248"/>
    </ligandPart>
</feature>
<evidence type="ECO:0000256" key="10">
    <source>
        <dbReference type="ARBA" id="ARBA00023002"/>
    </source>
</evidence>
<dbReference type="GO" id="GO:0070818">
    <property type="term" value="F:protoporphyrinogen oxidase activity"/>
    <property type="evidence" value="ECO:0007669"/>
    <property type="project" value="UniProtKB-UniRule"/>
</dbReference>
<dbReference type="NCBIfam" id="TIGR00701">
    <property type="entry name" value="protoporphyrinogen oxidase HemJ"/>
    <property type="match status" value="1"/>
</dbReference>
<evidence type="ECO:0000256" key="6">
    <source>
        <dbReference type="ARBA" id="ARBA00022617"/>
    </source>
</evidence>
<accession>A0A1B1YUE8</accession>
<name>A0A1B1YUE8_9GAMM</name>
<dbReference type="Proteomes" id="UP000092952">
    <property type="component" value="Chromosome"/>
</dbReference>
<dbReference type="GO" id="GO:0006782">
    <property type="term" value="P:protoporphyrinogen IX biosynthetic process"/>
    <property type="evidence" value="ECO:0007669"/>
    <property type="project" value="UniProtKB-UniRule"/>
</dbReference>
<comment type="similarity">
    <text evidence="3 14 15">Belongs to the HemJ family.</text>
</comment>
<evidence type="ECO:0000256" key="15">
    <source>
        <dbReference type="PIRNR" id="PIRNR004638"/>
    </source>
</evidence>
<dbReference type="AlphaFoldDB" id="A0A1B1YUE8"/>
<keyword evidence="7 14" id="KW-0812">Transmembrane</keyword>
<comment type="cofactor">
    <cofactor evidence="14 15">
        <name>heme b</name>
        <dbReference type="ChEBI" id="CHEBI:60344"/>
    </cofactor>
    <text evidence="14 15">Binds 1 heme b (iron(II)-protoporphyrin IX) group per subunit.</text>
</comment>
<comment type="subunit">
    <text evidence="14">Homodimer.</text>
</comment>
<dbReference type="PANTHER" id="PTHR40255:SF1">
    <property type="entry name" value="PROTOPORPHYRINOGEN IX OXIDASE"/>
    <property type="match status" value="1"/>
</dbReference>
<comment type="subcellular location">
    <subcellularLocation>
        <location evidence="1 14">Cell membrane</location>
        <topology evidence="1 14">Multi-pass membrane protein</topology>
    </subcellularLocation>
</comment>
<evidence type="ECO:0000256" key="12">
    <source>
        <dbReference type="ARBA" id="ARBA00023136"/>
    </source>
</evidence>
<dbReference type="HAMAP" id="MF_02239">
    <property type="entry name" value="HemJ"/>
    <property type="match status" value="1"/>
</dbReference>
<dbReference type="EMBL" id="CP014671">
    <property type="protein sequence ID" value="ANX04490.1"/>
    <property type="molecule type" value="Genomic_DNA"/>
</dbReference>
<dbReference type="RefSeq" id="WP_068804784.1">
    <property type="nucleotide sequence ID" value="NZ_CP014671.1"/>
</dbReference>
<reference evidence="17" key="1">
    <citation type="submission" date="2016-03" db="EMBL/GenBank/DDBJ databases">
        <title>Complete genome sequence of Solimmundus cernigliae, representing a novel lineage of polycyclic aromatic hydrocarbon degraders within the Gammaproteobacteria.</title>
        <authorList>
            <person name="Singleton D.R."/>
            <person name="Dickey A.N."/>
            <person name="Scholl E.H."/>
            <person name="Wright F.A."/>
            <person name="Aitken M.D."/>
        </authorList>
    </citation>
    <scope>NUCLEOTIDE SEQUENCE [LARGE SCALE GENOMIC DNA]</scope>
    <source>
        <strain evidence="17">TR3.2</strain>
    </source>
</reference>
<dbReference type="InParanoid" id="A0A1B1YUE8"/>
<keyword evidence="10 14" id="KW-0560">Oxidoreductase</keyword>
<dbReference type="Pfam" id="PF03653">
    <property type="entry name" value="UPF0093"/>
    <property type="match status" value="1"/>
</dbReference>
<feature type="binding site" description="axial binding residue" evidence="14">
    <location>
        <position position="85"/>
    </location>
    <ligand>
        <name>heme</name>
        <dbReference type="ChEBI" id="CHEBI:30413"/>
    </ligand>
    <ligandPart>
        <name>Fe</name>
        <dbReference type="ChEBI" id="CHEBI:18248"/>
    </ligandPart>
</feature>
<evidence type="ECO:0000313" key="16">
    <source>
        <dbReference type="EMBL" id="ANX04490.1"/>
    </source>
</evidence>
<dbReference type="KEGG" id="gbi:PG2T_10075"/>
<dbReference type="STRING" id="1810504.PG2T_10075"/>
<comment type="function">
    <text evidence="14 15">Catalyzes the oxidation of protoporphyrinogen IX to protoporphyrin IX.</text>
</comment>
<evidence type="ECO:0000256" key="5">
    <source>
        <dbReference type="ARBA" id="ARBA00022475"/>
    </source>
</evidence>
<feature type="transmembrane region" description="Helical" evidence="14">
    <location>
        <begin position="120"/>
        <end position="138"/>
    </location>
</feature>
<sequence length="141" mass="16141">MLWIKSLHVIAMVAWFAGLFYLPRLFVYHVDCADEAGRRRFEIMERRLYRAIMTPAAVVTVLAGLALLVDYAWAAYSKAGWLHAKLTLVALLVVYHWLCGRYLAALRDGRNTHSARFFRVFNELPTLVLVAVVCLTIVKPF</sequence>
<dbReference type="InterPro" id="IPR005265">
    <property type="entry name" value="HemJ-like"/>
</dbReference>
<evidence type="ECO:0000256" key="1">
    <source>
        <dbReference type="ARBA" id="ARBA00004651"/>
    </source>
</evidence>
<feature type="transmembrane region" description="Helical" evidence="14">
    <location>
        <begin position="6"/>
        <end position="27"/>
    </location>
</feature>
<gene>
    <name evidence="16" type="ORF">PG2T_10075</name>
</gene>
<keyword evidence="17" id="KW-1185">Reference proteome</keyword>
<dbReference type="UniPathway" id="UPA00251">
    <property type="reaction ID" value="UER00324"/>
</dbReference>
<evidence type="ECO:0000256" key="3">
    <source>
        <dbReference type="ARBA" id="ARBA00006501"/>
    </source>
</evidence>
<protein>
    <recommendedName>
        <fullName evidence="4 14">Protoporphyrinogen IX oxidase</fullName>
        <shortName evidence="14">PPO</shortName>
        <ecNumber evidence="14 15">1.3.99.-</ecNumber>
    </recommendedName>
</protein>
<comment type="pathway">
    <text evidence="2 14 15">Porphyrin-containing compound metabolism; protoporphyrin-IX biosynthesis; protoporphyrin-IX from protoporphyrinogen-IX: step 1/1.</text>
</comment>
<evidence type="ECO:0000256" key="14">
    <source>
        <dbReference type="HAMAP-Rule" id="MF_02239"/>
    </source>
</evidence>
<evidence type="ECO:0000256" key="4">
    <source>
        <dbReference type="ARBA" id="ARBA00017504"/>
    </source>
</evidence>
<dbReference type="PIRSF" id="PIRSF004638">
    <property type="entry name" value="UCP004638"/>
    <property type="match status" value="1"/>
</dbReference>
<evidence type="ECO:0000256" key="13">
    <source>
        <dbReference type="ARBA" id="ARBA00048390"/>
    </source>
</evidence>
<evidence type="ECO:0000256" key="11">
    <source>
        <dbReference type="ARBA" id="ARBA00023004"/>
    </source>
</evidence>
<evidence type="ECO:0000256" key="7">
    <source>
        <dbReference type="ARBA" id="ARBA00022692"/>
    </source>
</evidence>
<evidence type="ECO:0000256" key="8">
    <source>
        <dbReference type="ARBA" id="ARBA00022723"/>
    </source>
</evidence>
<comment type="catalytic activity">
    <reaction evidence="13 14 15">
        <text>protoporphyrinogen IX + 3 A = protoporphyrin IX + 3 AH2</text>
        <dbReference type="Rhea" id="RHEA:62000"/>
        <dbReference type="ChEBI" id="CHEBI:13193"/>
        <dbReference type="ChEBI" id="CHEBI:17499"/>
        <dbReference type="ChEBI" id="CHEBI:57306"/>
        <dbReference type="ChEBI" id="CHEBI:57307"/>
    </reaction>
</comment>
<organism evidence="16 17">
    <name type="scientific">Immundisolibacter cernigliae</name>
    <dbReference type="NCBI Taxonomy" id="1810504"/>
    <lineage>
        <taxon>Bacteria</taxon>
        <taxon>Pseudomonadati</taxon>
        <taxon>Pseudomonadota</taxon>
        <taxon>Gammaproteobacteria</taxon>
        <taxon>Immundisolibacterales</taxon>
        <taxon>Immundisolibacteraceae</taxon>
        <taxon>Immundisolibacter</taxon>
    </lineage>
</organism>
<keyword evidence="12 14" id="KW-0472">Membrane</keyword>
<proteinExistence type="inferred from homology"/>
<keyword evidence="9 14" id="KW-1133">Transmembrane helix</keyword>